<keyword evidence="3" id="KW-0472">Membrane</keyword>
<feature type="domain" description="Penicillin-binding protein transpeptidase" evidence="4">
    <location>
        <begin position="280"/>
        <end position="577"/>
    </location>
</feature>
<dbReference type="GO" id="GO:0005886">
    <property type="term" value="C:plasma membrane"/>
    <property type="evidence" value="ECO:0007669"/>
    <property type="project" value="TreeGrafter"/>
</dbReference>
<dbReference type="InterPro" id="IPR001460">
    <property type="entry name" value="PCN-bd_Tpept"/>
</dbReference>
<dbReference type="Proteomes" id="UP000029080">
    <property type="component" value="Unassembled WGS sequence"/>
</dbReference>
<dbReference type="InterPro" id="IPR036138">
    <property type="entry name" value="PBP_dimer_sf"/>
</dbReference>
<dbReference type="Pfam" id="PF03717">
    <property type="entry name" value="PBP_dimer"/>
    <property type="match status" value="1"/>
</dbReference>
<dbReference type="Pfam" id="PF00905">
    <property type="entry name" value="Transpeptidase"/>
    <property type="match status" value="1"/>
</dbReference>
<dbReference type="GO" id="GO:0008658">
    <property type="term" value="F:penicillin binding"/>
    <property type="evidence" value="ECO:0007669"/>
    <property type="project" value="InterPro"/>
</dbReference>
<name>A0A087EJT4_9BIFI</name>
<comment type="similarity">
    <text evidence="2">Belongs to the transpeptidase family.</text>
</comment>
<dbReference type="InterPro" id="IPR050515">
    <property type="entry name" value="Beta-lactam/transpept"/>
</dbReference>
<dbReference type="PANTHER" id="PTHR30627:SF1">
    <property type="entry name" value="PEPTIDOGLYCAN D,D-TRANSPEPTIDASE FTSI"/>
    <property type="match status" value="1"/>
</dbReference>
<dbReference type="InterPro" id="IPR005311">
    <property type="entry name" value="PBP_dimer"/>
</dbReference>
<comment type="subcellular location">
    <subcellularLocation>
        <location evidence="1">Membrane</location>
    </subcellularLocation>
</comment>
<dbReference type="STRING" id="356829.BITS_0347"/>
<dbReference type="PROSITE" id="PS51257">
    <property type="entry name" value="PROKAR_LIPOPROTEIN"/>
    <property type="match status" value="1"/>
</dbReference>
<dbReference type="SUPFAM" id="SSF56601">
    <property type="entry name" value="beta-lactamase/transpeptidase-like"/>
    <property type="match status" value="1"/>
</dbReference>
<keyword evidence="6" id="KW-0328">Glycosyltransferase</keyword>
<dbReference type="GO" id="GO:0071555">
    <property type="term" value="P:cell wall organization"/>
    <property type="evidence" value="ECO:0007669"/>
    <property type="project" value="TreeGrafter"/>
</dbReference>
<dbReference type="Gene3D" id="3.30.450.330">
    <property type="match status" value="1"/>
</dbReference>
<sequence>MITMVRNVSRWFKVNRFMGKCTVIGVLLAFVAVACLGQLASVQLLNGKSTAQAATASRTKTVTISAKRGKILDTNGAVLAQSVERYNVVADPELAQTFVPTDCKEKTAGNCQQIDGQPVGTTGAAAVARLLAPILGMDAKELGALLSGTGQYVVLKKEVTPEVMRSIDDLGLNGCVYGELSSERLYSNGTLMGALLGGVNDEGAGVAGIEQMQNAVLTGTDGYKKYERGGEGVEIPGTVTESKDAVDGSDVELTIDANVDWYVKKVLSDAKEQYKADWAIAVVQDVQNGQILALEDTDQYEAGSDDAKLNTSRAVSQTFEPGSIGKVFSMAGMLQSGAHQLTDQFTVPGTITKNGQTFKDATQHGDEHWTLAGILEQSSNVGMVMAGENFSNEQRYEFLSKFGIGQDGLGLPGESDGVLTSAASWDGRTQNTVLFGQGYATNALQVTNAIATIANKGVKQQQSIIKSVTDANGHTEDAKTGEPTRVIDEQVASQMMNAMESSAEHYSKFAGVDGYRVAAKSGTAEVAGSDGRLTSIISDWSGIIPADNPRFVVTVVMKDPQGSYGGLTSGPVFKQISEFLMQKYEVPASTPRTDAIAVTW</sequence>
<dbReference type="InterPro" id="IPR012338">
    <property type="entry name" value="Beta-lactam/transpept-like"/>
</dbReference>
<dbReference type="eggNOG" id="COG0768">
    <property type="taxonomic scope" value="Bacteria"/>
</dbReference>
<dbReference type="OrthoDB" id="9789078at2"/>
<evidence type="ECO:0000256" key="3">
    <source>
        <dbReference type="ARBA" id="ARBA00023136"/>
    </source>
</evidence>
<dbReference type="SUPFAM" id="SSF56519">
    <property type="entry name" value="Penicillin binding protein dimerisation domain"/>
    <property type="match status" value="1"/>
</dbReference>
<dbReference type="PANTHER" id="PTHR30627">
    <property type="entry name" value="PEPTIDOGLYCAN D,D-TRANSPEPTIDASE"/>
    <property type="match status" value="1"/>
</dbReference>
<evidence type="ECO:0000313" key="7">
    <source>
        <dbReference type="Proteomes" id="UP000029080"/>
    </source>
</evidence>
<keyword evidence="6" id="KW-0131">Cell cycle</keyword>
<dbReference type="EMBL" id="JGZU01000003">
    <property type="protein sequence ID" value="KFJ08035.1"/>
    <property type="molecule type" value="Genomic_DNA"/>
</dbReference>
<dbReference type="Gene3D" id="3.40.710.10">
    <property type="entry name" value="DD-peptidase/beta-lactamase superfamily"/>
    <property type="match status" value="1"/>
</dbReference>
<dbReference type="RefSeq" id="WP_034534462.1">
    <property type="nucleotide sequence ID" value="NZ_JGZU01000003.1"/>
</dbReference>
<evidence type="ECO:0000313" key="6">
    <source>
        <dbReference type="EMBL" id="KFJ08035.1"/>
    </source>
</evidence>
<keyword evidence="6" id="KW-0132">Cell division</keyword>
<reference evidence="6 7" key="1">
    <citation type="submission" date="2014-03" db="EMBL/GenBank/DDBJ databases">
        <title>Genomics of Bifidobacteria.</title>
        <authorList>
            <person name="Ventura M."/>
            <person name="Milani C."/>
            <person name="Lugli G.A."/>
        </authorList>
    </citation>
    <scope>NUCLEOTIDE SEQUENCE [LARGE SCALE GENOMIC DNA]</scope>
    <source>
        <strain evidence="6 7">JCM 13495</strain>
    </source>
</reference>
<gene>
    <name evidence="6" type="ORF">BITS_0347</name>
</gene>
<protein>
    <submittedName>
        <fullName evidence="6">Cell division protein FtsI/penicillin-binding protein</fullName>
        <ecNumber evidence="6">2.4.1.129</ecNumber>
    </submittedName>
</protein>
<keyword evidence="6" id="KW-0808">Transferase</keyword>
<evidence type="ECO:0000259" key="5">
    <source>
        <dbReference type="Pfam" id="PF03717"/>
    </source>
</evidence>
<keyword evidence="7" id="KW-1185">Reference proteome</keyword>
<comment type="caution">
    <text evidence="6">The sequence shown here is derived from an EMBL/GenBank/DDBJ whole genome shotgun (WGS) entry which is preliminary data.</text>
</comment>
<evidence type="ECO:0000256" key="2">
    <source>
        <dbReference type="ARBA" id="ARBA00007171"/>
    </source>
</evidence>
<dbReference type="Gene3D" id="3.90.1310.10">
    <property type="entry name" value="Penicillin-binding protein 2a (Domain 2)"/>
    <property type="match status" value="1"/>
</dbReference>
<dbReference type="GO" id="GO:0051301">
    <property type="term" value="P:cell division"/>
    <property type="evidence" value="ECO:0007669"/>
    <property type="project" value="UniProtKB-KW"/>
</dbReference>
<dbReference type="EC" id="2.4.1.129" evidence="6"/>
<proteinExistence type="inferred from homology"/>
<dbReference type="AlphaFoldDB" id="A0A087EJT4"/>
<organism evidence="6 7">
    <name type="scientific">Bifidobacterium tsurumiense</name>
    <dbReference type="NCBI Taxonomy" id="356829"/>
    <lineage>
        <taxon>Bacteria</taxon>
        <taxon>Bacillati</taxon>
        <taxon>Actinomycetota</taxon>
        <taxon>Actinomycetes</taxon>
        <taxon>Bifidobacteriales</taxon>
        <taxon>Bifidobacteriaceae</taxon>
        <taxon>Bifidobacterium</taxon>
    </lineage>
</organism>
<dbReference type="GO" id="GO:0016757">
    <property type="term" value="F:glycosyltransferase activity"/>
    <property type="evidence" value="ECO:0007669"/>
    <property type="project" value="UniProtKB-KW"/>
</dbReference>
<accession>A0A087EJT4</accession>
<feature type="domain" description="Penicillin-binding protein dimerisation" evidence="5">
    <location>
        <begin position="64"/>
        <end position="235"/>
    </location>
</feature>
<evidence type="ECO:0000259" key="4">
    <source>
        <dbReference type="Pfam" id="PF00905"/>
    </source>
</evidence>
<evidence type="ECO:0000256" key="1">
    <source>
        <dbReference type="ARBA" id="ARBA00004370"/>
    </source>
</evidence>